<keyword evidence="2" id="KW-1185">Reference proteome</keyword>
<reference evidence="1 2" key="1">
    <citation type="submission" date="2023-01" db="EMBL/GenBank/DDBJ databases">
        <title>Novel diversity within Roseofilum (Cyanobacteria; Desertifilaceae) from marine benthic mats with descriptions of four novel species.</title>
        <authorList>
            <person name="Wang Y."/>
            <person name="Berthold D.E."/>
            <person name="Hu J."/>
            <person name="Lefler F.W."/>
            <person name="Laughinghouse H.D. IV."/>
        </authorList>
    </citation>
    <scope>NUCLEOTIDE SEQUENCE [LARGE SCALE GENOMIC DNA]</scope>
    <source>
        <strain evidence="1 2">BLCC-M91</strain>
    </source>
</reference>
<organism evidence="1 2">
    <name type="scientific">Roseofilum halophilum BLCC-M91</name>
    <dbReference type="NCBI Taxonomy" id="3022259"/>
    <lineage>
        <taxon>Bacteria</taxon>
        <taxon>Bacillati</taxon>
        <taxon>Cyanobacteriota</taxon>
        <taxon>Cyanophyceae</taxon>
        <taxon>Desertifilales</taxon>
        <taxon>Desertifilaceae</taxon>
        <taxon>Roseofilum</taxon>
        <taxon>Roseofilum halophilum</taxon>
    </lineage>
</organism>
<sequence length="82" mass="9070">MVKSPAIDTSPLIFLSKASLIDLLQAFSPEILVPQAVVIEVTAYGEEDITVKTLNETDWLIAKNVGLTAFFDVMRYSNRNVP</sequence>
<protein>
    <submittedName>
        <fullName evidence="1">Uncharacterized protein</fullName>
    </submittedName>
</protein>
<dbReference type="Proteomes" id="UP001231370">
    <property type="component" value="Unassembled WGS sequence"/>
</dbReference>
<proteinExistence type="predicted"/>
<dbReference type="InterPro" id="IPR021799">
    <property type="entry name" value="PIN-like_prokaryotic"/>
</dbReference>
<name>A0ABT7BMA5_9CYAN</name>
<accession>A0ABT7BMA5</accession>
<evidence type="ECO:0000313" key="1">
    <source>
        <dbReference type="EMBL" id="MDJ1180215.1"/>
    </source>
</evidence>
<evidence type="ECO:0000313" key="2">
    <source>
        <dbReference type="Proteomes" id="UP001231370"/>
    </source>
</evidence>
<dbReference type="Pfam" id="PF11848">
    <property type="entry name" value="DUF3368"/>
    <property type="match status" value="1"/>
</dbReference>
<dbReference type="RefSeq" id="WP_283763515.1">
    <property type="nucleotide sequence ID" value="NZ_JAQPOK010000111.1"/>
</dbReference>
<gene>
    <name evidence="1" type="ORF">PJF56_15230</name>
</gene>
<comment type="caution">
    <text evidence="1">The sequence shown here is derived from an EMBL/GenBank/DDBJ whole genome shotgun (WGS) entry which is preliminary data.</text>
</comment>
<dbReference type="EMBL" id="JAQPOK010000111">
    <property type="protein sequence ID" value="MDJ1180215.1"/>
    <property type="molecule type" value="Genomic_DNA"/>
</dbReference>